<dbReference type="Pfam" id="PF00005">
    <property type="entry name" value="ABC_tran"/>
    <property type="match status" value="1"/>
</dbReference>
<evidence type="ECO:0000256" key="2">
    <source>
        <dbReference type="ARBA" id="ARBA00022448"/>
    </source>
</evidence>
<dbReference type="OrthoDB" id="9795548at2"/>
<evidence type="ECO:0000256" key="4">
    <source>
        <dbReference type="ARBA" id="ARBA00022840"/>
    </source>
</evidence>
<evidence type="ECO:0000313" key="8">
    <source>
        <dbReference type="Proteomes" id="UP000320496"/>
    </source>
</evidence>
<evidence type="ECO:0000256" key="5">
    <source>
        <dbReference type="SAM" id="MobiDB-lite"/>
    </source>
</evidence>
<accession>A0A517Z4T5</accession>
<dbReference type="SUPFAM" id="SSF52540">
    <property type="entry name" value="P-loop containing nucleoside triphosphate hydrolases"/>
    <property type="match status" value="1"/>
</dbReference>
<dbReference type="PANTHER" id="PTHR43335">
    <property type="entry name" value="ABC TRANSPORTER, ATP-BINDING PROTEIN"/>
    <property type="match status" value="1"/>
</dbReference>
<dbReference type="InterPro" id="IPR027417">
    <property type="entry name" value="P-loop_NTPase"/>
</dbReference>
<dbReference type="InterPro" id="IPR017871">
    <property type="entry name" value="ABC_transporter-like_CS"/>
</dbReference>
<dbReference type="PROSITE" id="PS00211">
    <property type="entry name" value="ABC_TRANSPORTER_1"/>
    <property type="match status" value="1"/>
</dbReference>
<dbReference type="CDD" id="cd03230">
    <property type="entry name" value="ABC_DR_subfamily_A"/>
    <property type="match status" value="1"/>
</dbReference>
<name>A0A517Z4T5_9PLAN</name>
<dbReference type="KEGG" id="mri:Mal4_18050"/>
<keyword evidence="8" id="KW-1185">Reference proteome</keyword>
<dbReference type="Proteomes" id="UP000320496">
    <property type="component" value="Chromosome"/>
</dbReference>
<sequence length="341" mass="37279">MANTTQAPGTAAPVVVLDGLTKKYGELTALDNVSLTISSGQILGLIGPNGAGKTTAIKILVGLLRPTSGTARIADADCVANARRIKHLVGYMPDKFGSYDNMRVREYLDFFGAAFAIPRKRRRARIEEVMEITGTTYMRDRYVESLSHGMAQRIGIARTLLHDPKVLIFDEPANGLDPQARVEMRELLLQLAASGKTLLVTSHILPELSRICDRVAIIIRGKLRAYGTVDEIGRQVSQRRNVEAQLASGEQTRAAAEIIRRLIESDSEVVESPTEAAVRFRTELRDVEFSNILKELIGAGIEVTQFRELQTDLEDAFMSFAQPPADGEDSPPVPVAAGARP</sequence>
<dbReference type="Gene3D" id="3.40.50.300">
    <property type="entry name" value="P-loop containing nucleotide triphosphate hydrolases"/>
    <property type="match status" value="1"/>
</dbReference>
<comment type="similarity">
    <text evidence="1">Belongs to the ABC transporter superfamily.</text>
</comment>
<evidence type="ECO:0000259" key="6">
    <source>
        <dbReference type="PROSITE" id="PS50893"/>
    </source>
</evidence>
<dbReference type="GO" id="GO:0005524">
    <property type="term" value="F:ATP binding"/>
    <property type="evidence" value="ECO:0007669"/>
    <property type="project" value="UniProtKB-KW"/>
</dbReference>
<organism evidence="7 8">
    <name type="scientific">Maioricimonas rarisocia</name>
    <dbReference type="NCBI Taxonomy" id="2528026"/>
    <lineage>
        <taxon>Bacteria</taxon>
        <taxon>Pseudomonadati</taxon>
        <taxon>Planctomycetota</taxon>
        <taxon>Planctomycetia</taxon>
        <taxon>Planctomycetales</taxon>
        <taxon>Planctomycetaceae</taxon>
        <taxon>Maioricimonas</taxon>
    </lineage>
</organism>
<dbReference type="PROSITE" id="PS50893">
    <property type="entry name" value="ABC_TRANSPORTER_2"/>
    <property type="match status" value="1"/>
</dbReference>
<dbReference type="GO" id="GO:0016887">
    <property type="term" value="F:ATP hydrolysis activity"/>
    <property type="evidence" value="ECO:0007669"/>
    <property type="project" value="InterPro"/>
</dbReference>
<feature type="domain" description="ABC transporter" evidence="6">
    <location>
        <begin position="15"/>
        <end position="245"/>
    </location>
</feature>
<keyword evidence="4 7" id="KW-0067">ATP-binding</keyword>
<proteinExistence type="inferred from homology"/>
<dbReference type="PANTHER" id="PTHR43335:SF3">
    <property type="entry name" value="ABC TRANSPORTER"/>
    <property type="match status" value="1"/>
</dbReference>
<dbReference type="InterPro" id="IPR003593">
    <property type="entry name" value="AAA+_ATPase"/>
</dbReference>
<feature type="region of interest" description="Disordered" evidence="5">
    <location>
        <begin position="321"/>
        <end position="341"/>
    </location>
</feature>
<reference evidence="7 8" key="1">
    <citation type="submission" date="2019-02" db="EMBL/GenBank/DDBJ databases">
        <title>Deep-cultivation of Planctomycetes and their phenomic and genomic characterization uncovers novel biology.</title>
        <authorList>
            <person name="Wiegand S."/>
            <person name="Jogler M."/>
            <person name="Boedeker C."/>
            <person name="Pinto D."/>
            <person name="Vollmers J."/>
            <person name="Rivas-Marin E."/>
            <person name="Kohn T."/>
            <person name="Peeters S.H."/>
            <person name="Heuer A."/>
            <person name="Rast P."/>
            <person name="Oberbeckmann S."/>
            <person name="Bunk B."/>
            <person name="Jeske O."/>
            <person name="Meyerdierks A."/>
            <person name="Storesund J.E."/>
            <person name="Kallscheuer N."/>
            <person name="Luecker S."/>
            <person name="Lage O.M."/>
            <person name="Pohl T."/>
            <person name="Merkel B.J."/>
            <person name="Hornburger P."/>
            <person name="Mueller R.-W."/>
            <person name="Bruemmer F."/>
            <person name="Labrenz M."/>
            <person name="Spormann A.M."/>
            <person name="Op den Camp H."/>
            <person name="Overmann J."/>
            <person name="Amann R."/>
            <person name="Jetten M.S.M."/>
            <person name="Mascher T."/>
            <person name="Medema M.H."/>
            <person name="Devos D.P."/>
            <person name="Kaster A.-K."/>
            <person name="Ovreas L."/>
            <person name="Rohde M."/>
            <person name="Galperin M.Y."/>
            <person name="Jogler C."/>
        </authorList>
    </citation>
    <scope>NUCLEOTIDE SEQUENCE [LARGE SCALE GENOMIC DNA]</scope>
    <source>
        <strain evidence="7 8">Mal4</strain>
    </source>
</reference>
<dbReference type="AlphaFoldDB" id="A0A517Z4T5"/>
<dbReference type="InterPro" id="IPR003439">
    <property type="entry name" value="ABC_transporter-like_ATP-bd"/>
</dbReference>
<dbReference type="EMBL" id="CP036275">
    <property type="protein sequence ID" value="QDU37491.1"/>
    <property type="molecule type" value="Genomic_DNA"/>
</dbReference>
<protein>
    <submittedName>
        <fullName evidence="7">Putative ABC transporter ATP-binding protein YbhF</fullName>
    </submittedName>
</protein>
<keyword evidence="2" id="KW-0813">Transport</keyword>
<gene>
    <name evidence="7" type="primary">ybhF_1</name>
    <name evidence="7" type="ORF">Mal4_18050</name>
</gene>
<keyword evidence="3" id="KW-0547">Nucleotide-binding</keyword>
<evidence type="ECO:0000256" key="3">
    <source>
        <dbReference type="ARBA" id="ARBA00022741"/>
    </source>
</evidence>
<evidence type="ECO:0000313" key="7">
    <source>
        <dbReference type="EMBL" id="QDU37491.1"/>
    </source>
</evidence>
<dbReference type="SMART" id="SM00382">
    <property type="entry name" value="AAA"/>
    <property type="match status" value="1"/>
</dbReference>
<evidence type="ECO:0000256" key="1">
    <source>
        <dbReference type="ARBA" id="ARBA00005417"/>
    </source>
</evidence>
<dbReference type="RefSeq" id="WP_145368355.1">
    <property type="nucleotide sequence ID" value="NZ_CP036275.1"/>
</dbReference>